<dbReference type="InterPro" id="IPR002078">
    <property type="entry name" value="Sigma_54_int"/>
</dbReference>
<dbReference type="SUPFAM" id="SSF46689">
    <property type="entry name" value="Homeodomain-like"/>
    <property type="match status" value="1"/>
</dbReference>
<proteinExistence type="predicted"/>
<sequence length="646" mass="71262">MPSEHSSRILVSVADEGVQRDATSWRPYLKSWKRCIEEFGLNPEQAMEIPVLQQTQWRVAREKLGERTLVYAMEELEAVMQIASNAGYGAALADNDGILLGEVAAIPEFRCDNERMGSVWLENFGGTNGVGTCLIEQRPVAVFREDHFFEEFAHQACVAAPFRDAYGNVLGVINLTTRNPRILEETHRVIYHVTQQSAARLEKRFFFEDFCNEYVFSIRSGEGRALHLAINDQGYIIGANHSAQAHFGLDPRESPLSFWDVFEKDSSSGIASASAGRVQLRLLRDGTLMTAKVQQPDRLLTSFIQPGKNTKTHDALTPSYAANVDLDSIAGRDAKIAKQVGLVRKLTDKGLPYLLLGETGVGKDTLAKAIHANSDRRDKPYVAFNCAAVPESLIDSELFGYGKGAFTGANREGNKGRLLEANGGTLFLDEIGDMPLALQTRLLRVLESGEVSPLGAGKAIRVDLQIIAATNRDVHEKIERGEFRSDLYYRLAGLVVELPSLRERADLEHLIESILHKCSDKVALSEQAKLALMGHSWPGNIRELRNVLQRAVHIADAGVIRVEDLLLPTGRKLQATLPAPAAGTEERDGCALAEAEKFALIDILIRYDSNIELAASALSLNKATLYRKVKKHGIDLKAILKGHHLD</sequence>
<keyword evidence="1" id="KW-0547">Nucleotide-binding</keyword>
<dbReference type="Gene3D" id="1.10.10.60">
    <property type="entry name" value="Homeodomain-like"/>
    <property type="match status" value="1"/>
</dbReference>
<evidence type="ECO:0000256" key="3">
    <source>
        <dbReference type="ARBA" id="ARBA00023015"/>
    </source>
</evidence>
<keyword evidence="4" id="KW-0238">DNA-binding</keyword>
<dbReference type="Pfam" id="PF25601">
    <property type="entry name" value="AAA_lid_14"/>
    <property type="match status" value="1"/>
</dbReference>
<dbReference type="PANTHER" id="PTHR32071">
    <property type="entry name" value="TRANSCRIPTIONAL REGULATORY PROTEIN"/>
    <property type="match status" value="1"/>
</dbReference>
<dbReference type="InterPro" id="IPR025943">
    <property type="entry name" value="Sigma_54_int_dom_ATP-bd_2"/>
</dbReference>
<keyword evidence="2" id="KW-0067">ATP-binding</keyword>
<dbReference type="InterPro" id="IPR003593">
    <property type="entry name" value="AAA+_ATPase"/>
</dbReference>
<keyword evidence="5" id="KW-0804">Transcription</keyword>
<dbReference type="Pfam" id="PF01590">
    <property type="entry name" value="GAF"/>
    <property type="match status" value="1"/>
</dbReference>
<keyword evidence="3" id="KW-0805">Transcription regulation</keyword>
<dbReference type="InterPro" id="IPR009057">
    <property type="entry name" value="Homeodomain-like_sf"/>
</dbReference>
<accession>A0A7D5VWT6</accession>
<evidence type="ECO:0000313" key="7">
    <source>
        <dbReference type="EMBL" id="QLJ12594.1"/>
    </source>
</evidence>
<evidence type="ECO:0000256" key="1">
    <source>
        <dbReference type="ARBA" id="ARBA00022741"/>
    </source>
</evidence>
<dbReference type="EMBL" id="CP059052">
    <property type="protein sequence ID" value="QLJ12594.1"/>
    <property type="molecule type" value="Genomic_DNA"/>
</dbReference>
<dbReference type="SMART" id="SM00382">
    <property type="entry name" value="AAA"/>
    <property type="match status" value="1"/>
</dbReference>
<dbReference type="SUPFAM" id="SSF52540">
    <property type="entry name" value="P-loop containing nucleoside triphosphate hydrolases"/>
    <property type="match status" value="1"/>
</dbReference>
<dbReference type="InterPro" id="IPR027417">
    <property type="entry name" value="P-loop_NTPase"/>
</dbReference>
<evidence type="ECO:0000256" key="2">
    <source>
        <dbReference type="ARBA" id="ARBA00022840"/>
    </source>
</evidence>
<gene>
    <name evidence="7" type="ORF">H0H12_19335</name>
</gene>
<evidence type="ECO:0000256" key="5">
    <source>
        <dbReference type="ARBA" id="ARBA00023163"/>
    </source>
</evidence>
<dbReference type="Pfam" id="PF00158">
    <property type="entry name" value="Sigma54_activat"/>
    <property type="match status" value="1"/>
</dbReference>
<evidence type="ECO:0000259" key="6">
    <source>
        <dbReference type="PROSITE" id="PS50045"/>
    </source>
</evidence>
<dbReference type="Proteomes" id="UP000510934">
    <property type="component" value="Chromosome"/>
</dbReference>
<reference evidence="7 8" key="1">
    <citation type="journal article" date="2009" name="Mikrobiologiia">
        <title>[Phenanthren biodegradation and interaction of Pseudomonas putida BS3701 and Burkholderia sp.BS3702 in plant rhizosphere].</title>
        <authorList>
            <person name="Ovchinnikova A.A."/>
            <person name="Vetrova A.A."/>
            <person name="Filonov A.E."/>
            <person name="Boronin A.M."/>
        </authorList>
    </citation>
    <scope>NUCLEOTIDE SEQUENCE [LARGE SCALE GENOMIC DNA]</scope>
    <source>
        <strain evidence="7 8">BS3701</strain>
    </source>
</reference>
<dbReference type="Gene3D" id="3.40.50.300">
    <property type="entry name" value="P-loop containing nucleotide triphosphate hydrolases"/>
    <property type="match status" value="1"/>
</dbReference>
<protein>
    <submittedName>
        <fullName evidence="7">Sigma-54-dependent Fis family transcriptional regulator</fullName>
    </submittedName>
</protein>
<dbReference type="GO" id="GO:0005524">
    <property type="term" value="F:ATP binding"/>
    <property type="evidence" value="ECO:0007669"/>
    <property type="project" value="UniProtKB-KW"/>
</dbReference>
<dbReference type="PROSITE" id="PS00675">
    <property type="entry name" value="SIGMA54_INTERACT_1"/>
    <property type="match status" value="1"/>
</dbReference>
<organism evidence="7 8">
    <name type="scientific">Pseudomonas putida</name>
    <name type="common">Arthrobacter siderocapsulatus</name>
    <dbReference type="NCBI Taxonomy" id="303"/>
    <lineage>
        <taxon>Bacteria</taxon>
        <taxon>Pseudomonadati</taxon>
        <taxon>Pseudomonadota</taxon>
        <taxon>Gammaproteobacteria</taxon>
        <taxon>Pseudomonadales</taxon>
        <taxon>Pseudomonadaceae</taxon>
        <taxon>Pseudomonas</taxon>
    </lineage>
</organism>
<dbReference type="InterPro" id="IPR025662">
    <property type="entry name" value="Sigma_54_int_dom_ATP-bd_1"/>
</dbReference>
<evidence type="ECO:0000313" key="8">
    <source>
        <dbReference type="Proteomes" id="UP000510934"/>
    </source>
</evidence>
<name>A0A7D5VWT6_PSEPU</name>
<dbReference type="InterPro" id="IPR058031">
    <property type="entry name" value="AAA_lid_NorR"/>
</dbReference>
<dbReference type="Gene3D" id="3.30.450.40">
    <property type="match status" value="1"/>
</dbReference>
<dbReference type="GO" id="GO:0006355">
    <property type="term" value="P:regulation of DNA-templated transcription"/>
    <property type="evidence" value="ECO:0007669"/>
    <property type="project" value="InterPro"/>
</dbReference>
<evidence type="ECO:0000256" key="4">
    <source>
        <dbReference type="ARBA" id="ARBA00023125"/>
    </source>
</evidence>
<dbReference type="RefSeq" id="WP_180688456.1">
    <property type="nucleotide sequence ID" value="NZ_CP059052.1"/>
</dbReference>
<dbReference type="InterPro" id="IPR029016">
    <property type="entry name" value="GAF-like_dom_sf"/>
</dbReference>
<dbReference type="AlphaFoldDB" id="A0A7D5VWT6"/>
<dbReference type="Gene3D" id="1.10.8.60">
    <property type="match status" value="1"/>
</dbReference>
<dbReference type="InterPro" id="IPR025944">
    <property type="entry name" value="Sigma_54_int_dom_CS"/>
</dbReference>
<dbReference type="PANTHER" id="PTHR32071:SF77">
    <property type="entry name" value="TRANSCRIPTIONAL REGULATORY PROTEIN"/>
    <property type="match status" value="1"/>
</dbReference>
<dbReference type="PROSITE" id="PS00676">
    <property type="entry name" value="SIGMA54_INTERACT_2"/>
    <property type="match status" value="1"/>
</dbReference>
<dbReference type="FunFam" id="3.40.50.300:FF:000006">
    <property type="entry name" value="DNA-binding transcriptional regulator NtrC"/>
    <property type="match status" value="1"/>
</dbReference>
<dbReference type="PROSITE" id="PS00688">
    <property type="entry name" value="SIGMA54_INTERACT_3"/>
    <property type="match status" value="1"/>
</dbReference>
<dbReference type="CDD" id="cd00009">
    <property type="entry name" value="AAA"/>
    <property type="match status" value="1"/>
</dbReference>
<dbReference type="PROSITE" id="PS50045">
    <property type="entry name" value="SIGMA54_INTERACT_4"/>
    <property type="match status" value="1"/>
</dbReference>
<dbReference type="InterPro" id="IPR003018">
    <property type="entry name" value="GAF"/>
</dbReference>
<dbReference type="GO" id="GO:0003677">
    <property type="term" value="F:DNA binding"/>
    <property type="evidence" value="ECO:0007669"/>
    <property type="project" value="UniProtKB-KW"/>
</dbReference>
<feature type="domain" description="Sigma-54 factor interaction" evidence="6">
    <location>
        <begin position="329"/>
        <end position="553"/>
    </location>
</feature>